<dbReference type="EMBL" id="VSSQ01000030">
    <property type="protein sequence ID" value="MPL65979.1"/>
    <property type="molecule type" value="Genomic_DNA"/>
</dbReference>
<evidence type="ECO:0000313" key="6">
    <source>
        <dbReference type="EMBL" id="MPL65979.1"/>
    </source>
</evidence>
<dbReference type="Pfam" id="PF01614">
    <property type="entry name" value="IclR_C"/>
    <property type="match status" value="1"/>
</dbReference>
<keyword evidence="1" id="KW-0805">Transcription regulation</keyword>
<dbReference type="GO" id="GO:0003677">
    <property type="term" value="F:DNA binding"/>
    <property type="evidence" value="ECO:0007669"/>
    <property type="project" value="UniProtKB-KW"/>
</dbReference>
<dbReference type="Gene3D" id="1.10.10.10">
    <property type="entry name" value="Winged helix-like DNA-binding domain superfamily/Winged helix DNA-binding domain"/>
    <property type="match status" value="1"/>
</dbReference>
<keyword evidence="3" id="KW-0804">Transcription</keyword>
<dbReference type="GO" id="GO:0003700">
    <property type="term" value="F:DNA-binding transcription factor activity"/>
    <property type="evidence" value="ECO:0007669"/>
    <property type="project" value="TreeGrafter"/>
</dbReference>
<evidence type="ECO:0000256" key="2">
    <source>
        <dbReference type="ARBA" id="ARBA00023125"/>
    </source>
</evidence>
<name>A0A644TGZ5_9ZZZZ</name>
<accession>A0A644TGZ5</accession>
<dbReference type="InterPro" id="IPR014757">
    <property type="entry name" value="Tscrpt_reg_IclR_C"/>
</dbReference>
<organism evidence="6">
    <name type="scientific">bioreactor metagenome</name>
    <dbReference type="NCBI Taxonomy" id="1076179"/>
    <lineage>
        <taxon>unclassified sequences</taxon>
        <taxon>metagenomes</taxon>
        <taxon>ecological metagenomes</taxon>
    </lineage>
</organism>
<dbReference type="PROSITE" id="PS51077">
    <property type="entry name" value="HTH_ICLR"/>
    <property type="match status" value="1"/>
</dbReference>
<evidence type="ECO:0000256" key="1">
    <source>
        <dbReference type="ARBA" id="ARBA00023015"/>
    </source>
</evidence>
<dbReference type="InterPro" id="IPR036390">
    <property type="entry name" value="WH_DNA-bd_sf"/>
</dbReference>
<dbReference type="InterPro" id="IPR005471">
    <property type="entry name" value="Tscrpt_reg_IclR_N"/>
</dbReference>
<dbReference type="InterPro" id="IPR036388">
    <property type="entry name" value="WH-like_DNA-bd_sf"/>
</dbReference>
<dbReference type="AlphaFoldDB" id="A0A644TGZ5"/>
<sequence>MKEEYTVIQSVDRALLLLEYIISHPEKKLTLTELAEVMDLDKSSVFRILTTLSRHGLVRQEEGKKLYKPGFGIFGLASSIYEQMKLPVVVSPYLREIARKTQENAHLAVKSGTQAVFIDREQGTNRILTNTNIGDTEELHCTAVGKCLICDYSREELDILFGGQTLRRFTERTITDLDALSGELDEVKAKGYGTDIEEYEPNVVCLACPIINYQGKIIAAIGISGTKDRGLPDLERNIGIIQEAAAAINKLLTGTEPTNGAASSG</sequence>
<dbReference type="Pfam" id="PF09339">
    <property type="entry name" value="HTH_IclR"/>
    <property type="match status" value="1"/>
</dbReference>
<dbReference type="GO" id="GO:0045892">
    <property type="term" value="P:negative regulation of DNA-templated transcription"/>
    <property type="evidence" value="ECO:0007669"/>
    <property type="project" value="TreeGrafter"/>
</dbReference>
<evidence type="ECO:0000259" key="4">
    <source>
        <dbReference type="PROSITE" id="PS51077"/>
    </source>
</evidence>
<dbReference type="PANTHER" id="PTHR30136">
    <property type="entry name" value="HELIX-TURN-HELIX TRANSCRIPTIONAL REGULATOR, ICLR FAMILY"/>
    <property type="match status" value="1"/>
</dbReference>
<feature type="domain" description="IclR-ED" evidence="5">
    <location>
        <begin position="72"/>
        <end position="254"/>
    </location>
</feature>
<dbReference type="InterPro" id="IPR029016">
    <property type="entry name" value="GAF-like_dom_sf"/>
</dbReference>
<dbReference type="SUPFAM" id="SSF55781">
    <property type="entry name" value="GAF domain-like"/>
    <property type="match status" value="1"/>
</dbReference>
<dbReference type="InterPro" id="IPR050707">
    <property type="entry name" value="HTH_MetabolicPath_Reg"/>
</dbReference>
<reference evidence="6" key="1">
    <citation type="submission" date="2019-08" db="EMBL/GenBank/DDBJ databases">
        <authorList>
            <person name="Kucharzyk K."/>
            <person name="Murdoch R.W."/>
            <person name="Higgins S."/>
            <person name="Loffler F."/>
        </authorList>
    </citation>
    <scope>NUCLEOTIDE SEQUENCE</scope>
</reference>
<dbReference type="SMART" id="SM00346">
    <property type="entry name" value="HTH_ICLR"/>
    <property type="match status" value="1"/>
</dbReference>
<proteinExistence type="predicted"/>
<evidence type="ECO:0000256" key="3">
    <source>
        <dbReference type="ARBA" id="ARBA00023163"/>
    </source>
</evidence>
<dbReference type="PANTHER" id="PTHR30136:SF24">
    <property type="entry name" value="HTH-TYPE TRANSCRIPTIONAL REPRESSOR ALLR"/>
    <property type="match status" value="1"/>
</dbReference>
<comment type="caution">
    <text evidence="6">The sequence shown here is derived from an EMBL/GenBank/DDBJ whole genome shotgun (WGS) entry which is preliminary data.</text>
</comment>
<dbReference type="Gene3D" id="3.30.450.40">
    <property type="match status" value="1"/>
</dbReference>
<protein>
    <submittedName>
        <fullName evidence="6">Transcriptional regulator KdgR</fullName>
    </submittedName>
</protein>
<dbReference type="SUPFAM" id="SSF46785">
    <property type="entry name" value="Winged helix' DNA-binding domain"/>
    <property type="match status" value="1"/>
</dbReference>
<evidence type="ECO:0000259" key="5">
    <source>
        <dbReference type="PROSITE" id="PS51078"/>
    </source>
</evidence>
<gene>
    <name evidence="6" type="primary">kdgR_2</name>
    <name evidence="6" type="ORF">SDC9_11646</name>
</gene>
<dbReference type="PROSITE" id="PS51078">
    <property type="entry name" value="ICLR_ED"/>
    <property type="match status" value="1"/>
</dbReference>
<feature type="domain" description="HTH iclR-type" evidence="4">
    <location>
        <begin position="8"/>
        <end position="71"/>
    </location>
</feature>
<keyword evidence="2" id="KW-0238">DNA-binding</keyword>